<evidence type="ECO:0000313" key="3">
    <source>
        <dbReference type="Proteomes" id="UP001500618"/>
    </source>
</evidence>
<dbReference type="SUPFAM" id="SSF56601">
    <property type="entry name" value="beta-lactamase/transpeptidase-like"/>
    <property type="match status" value="1"/>
</dbReference>
<name>A0ABN2G4G7_9ACTN</name>
<dbReference type="InterPro" id="IPR012338">
    <property type="entry name" value="Beta-lactam/transpept-like"/>
</dbReference>
<dbReference type="RefSeq" id="WP_344308123.1">
    <property type="nucleotide sequence ID" value="NZ_BAAANY010000005.1"/>
</dbReference>
<dbReference type="GO" id="GO:0016787">
    <property type="term" value="F:hydrolase activity"/>
    <property type="evidence" value="ECO:0007669"/>
    <property type="project" value="UniProtKB-KW"/>
</dbReference>
<dbReference type="EMBL" id="BAAANY010000005">
    <property type="protein sequence ID" value="GAA1665218.1"/>
    <property type="molecule type" value="Genomic_DNA"/>
</dbReference>
<keyword evidence="2" id="KW-0378">Hydrolase</keyword>
<organism evidence="2 3">
    <name type="scientific">Fodinicola feengrottensis</name>
    <dbReference type="NCBI Taxonomy" id="435914"/>
    <lineage>
        <taxon>Bacteria</taxon>
        <taxon>Bacillati</taxon>
        <taxon>Actinomycetota</taxon>
        <taxon>Actinomycetes</taxon>
        <taxon>Mycobacteriales</taxon>
        <taxon>Fodinicola</taxon>
    </lineage>
</organism>
<dbReference type="PANTHER" id="PTHR43283">
    <property type="entry name" value="BETA-LACTAMASE-RELATED"/>
    <property type="match status" value="1"/>
</dbReference>
<evidence type="ECO:0000313" key="2">
    <source>
        <dbReference type="EMBL" id="GAA1665218.1"/>
    </source>
</evidence>
<protein>
    <submittedName>
        <fullName evidence="2">Serine hydrolase</fullName>
    </submittedName>
</protein>
<dbReference type="PANTHER" id="PTHR43283:SF3">
    <property type="entry name" value="BETA-LACTAMASE FAMILY PROTEIN (AFU_ORTHOLOGUE AFUA_5G07500)"/>
    <property type="match status" value="1"/>
</dbReference>
<dbReference type="InterPro" id="IPR050789">
    <property type="entry name" value="Diverse_Enzym_Activities"/>
</dbReference>
<evidence type="ECO:0000259" key="1">
    <source>
        <dbReference type="Pfam" id="PF00144"/>
    </source>
</evidence>
<gene>
    <name evidence="2" type="ORF">GCM10009765_13480</name>
</gene>
<keyword evidence="3" id="KW-1185">Reference proteome</keyword>
<dbReference type="Proteomes" id="UP001500618">
    <property type="component" value="Unassembled WGS sequence"/>
</dbReference>
<proteinExistence type="predicted"/>
<dbReference type="Gene3D" id="3.40.710.10">
    <property type="entry name" value="DD-peptidase/beta-lactamase superfamily"/>
    <property type="match status" value="1"/>
</dbReference>
<reference evidence="2 3" key="1">
    <citation type="journal article" date="2019" name="Int. J. Syst. Evol. Microbiol.">
        <title>The Global Catalogue of Microorganisms (GCM) 10K type strain sequencing project: providing services to taxonomists for standard genome sequencing and annotation.</title>
        <authorList>
            <consortium name="The Broad Institute Genomics Platform"/>
            <consortium name="The Broad Institute Genome Sequencing Center for Infectious Disease"/>
            <person name="Wu L."/>
            <person name="Ma J."/>
        </authorList>
    </citation>
    <scope>NUCLEOTIDE SEQUENCE [LARGE SCALE GENOMIC DNA]</scope>
    <source>
        <strain evidence="2 3">JCM 14718</strain>
    </source>
</reference>
<dbReference type="InterPro" id="IPR001466">
    <property type="entry name" value="Beta-lactam-related"/>
</dbReference>
<accession>A0ABN2G4G7</accession>
<sequence length="397" mass="42938">MSGGLSALRLDRMHKVLAGHIERGYAPGLATLVSRRGEVHVDTIGSKAFGGTDPIRRDTIFRIASLTKPLAAAAAMILVEECALRLDEPVDRLLPELADRRVLRSLESPVDDTVPANRPITIRDLLTFRSGLGTIFGPPERYPIVRDIVDKDIAGFRPGVAGRLSQDWLDAVGTLPLIHQPGEGWTYNVSATLLGILIARAAGTSLEAVLRERLFEPLGMKDTSFSVPTEKLDRLATAYGGPPDAEPSVIDDTATLGKPPVLADAGGGLVSTLDDYHAFGQMMANHGRCPSGRLLSRPSVQLMTTDQLTDSQKANAVFVPGWWESHGWGFGLSIATKRTDLAGGPGRFGWDGGSGTSWYYDPVEELTGILLTQRQTFPPRSPVWQDFWTSAYAAIDD</sequence>
<dbReference type="Pfam" id="PF00144">
    <property type="entry name" value="Beta-lactamase"/>
    <property type="match status" value="1"/>
</dbReference>
<comment type="caution">
    <text evidence="2">The sequence shown here is derived from an EMBL/GenBank/DDBJ whole genome shotgun (WGS) entry which is preliminary data.</text>
</comment>
<feature type="domain" description="Beta-lactamase-related" evidence="1">
    <location>
        <begin position="20"/>
        <end position="381"/>
    </location>
</feature>